<proteinExistence type="predicted"/>
<accession>F4MW63</accession>
<protein>
    <submittedName>
        <fullName evidence="1">Uncharacterized protein</fullName>
    </submittedName>
</protein>
<dbReference type="EMBL" id="FR718516">
    <property type="protein sequence ID" value="CBX70071.1"/>
    <property type="molecule type" value="Genomic_DNA"/>
</dbReference>
<gene>
    <name evidence="1" type="ORF">YEW_AC00650</name>
</gene>
<reference evidence="1" key="1">
    <citation type="journal article" date="2011" name="BMC Genomics">
        <title>Shotgun sequencing of Yersinia enterocolitica strain W22703 (biotype 2, serotype O:9): genomic evidence for oscillation between invertebrates and mammals.</title>
        <authorList>
            <person name="Fuchs T.M."/>
            <person name="Brandt K."/>
            <person name="Starke M."/>
            <person name="Rattei T."/>
        </authorList>
    </citation>
    <scope>NUCLEOTIDE SEQUENCE</scope>
</reference>
<name>F4MW63_YEREN</name>
<dbReference type="AlphaFoldDB" id="F4MW63"/>
<evidence type="ECO:0000313" key="1">
    <source>
        <dbReference type="EMBL" id="CBX70071.1"/>
    </source>
</evidence>
<sequence length="65" mass="7357">MYIMHVAHGLLCGQNLAISSYTHLMGHIHSGQIEMLIQNLIVDIILSLQVDKLPFQDEFSLNLTH</sequence>
<organism evidence="1">
    <name type="scientific">Yersinia enterocolitica W22703</name>
    <dbReference type="NCBI Taxonomy" id="913028"/>
    <lineage>
        <taxon>Bacteria</taxon>
        <taxon>Pseudomonadati</taxon>
        <taxon>Pseudomonadota</taxon>
        <taxon>Gammaproteobacteria</taxon>
        <taxon>Enterobacterales</taxon>
        <taxon>Yersiniaceae</taxon>
        <taxon>Yersinia</taxon>
    </lineage>
</organism>